<proteinExistence type="predicted"/>
<dbReference type="EMBL" id="CAJNOJ010000056">
    <property type="protein sequence ID" value="CAF0981384.1"/>
    <property type="molecule type" value="Genomic_DNA"/>
</dbReference>
<dbReference type="OrthoDB" id="10031655at2759"/>
<dbReference type="Proteomes" id="UP000663852">
    <property type="component" value="Unassembled WGS sequence"/>
</dbReference>
<dbReference type="GO" id="GO:0006811">
    <property type="term" value="P:monoatomic ion transport"/>
    <property type="evidence" value="ECO:0007669"/>
    <property type="project" value="InterPro"/>
</dbReference>
<feature type="compositionally biased region" description="Polar residues" evidence="1">
    <location>
        <begin position="190"/>
        <end position="200"/>
    </location>
</feature>
<keyword evidence="2" id="KW-1133">Transmembrane helix</keyword>
<feature type="transmembrane region" description="Helical" evidence="2">
    <location>
        <begin position="366"/>
        <end position="386"/>
    </location>
</feature>
<keyword evidence="2" id="KW-0472">Membrane</keyword>
<sequence>MYPNMRLRRNYSWDNWGSHGYAFGIILLIIGILTQVLEYPRIYNGPTNEDYGLNLVTEYYNHWWPWTYAASIFGLLTFVAGLMGIIAGYRRSYGSILTFFVMCLSSTLFAVYLIVYFAFIIAFYRSMNKDQASQRTSSESVAYGLASTQLAIACVNVLASLLAAIFSARAIALCVPKGVHYDDVRPTPRQAGSTTNQNLSLEPDALPAASTKSGLDANYENMIENLLLQQVLLYTRQRSKTPRHAHTPSTTSNSLFVRQPVMAQNDQAISTSSGNSPSCTHVNSEENDEEPTLCLIESHEKNSSDLIQDILKQYNRRSNKNSRFDRDLMELIVERNRKRRSIACNPNNTFYSRLQWLAIGLVIDRLFFYVYFTATILSYFVTLWLIPFSHPKLTIDINKL</sequence>
<gene>
    <name evidence="3" type="ORF">EDS130_LOCUS13893</name>
</gene>
<evidence type="ECO:0000256" key="1">
    <source>
        <dbReference type="SAM" id="MobiDB-lite"/>
    </source>
</evidence>
<dbReference type="SUPFAM" id="SSF90112">
    <property type="entry name" value="Neurotransmitter-gated ion-channel transmembrane pore"/>
    <property type="match status" value="1"/>
</dbReference>
<evidence type="ECO:0000313" key="4">
    <source>
        <dbReference type="Proteomes" id="UP000663852"/>
    </source>
</evidence>
<protein>
    <submittedName>
        <fullName evidence="3">Uncharacterized protein</fullName>
    </submittedName>
</protein>
<accession>A0A814FG79</accession>
<feature type="transmembrane region" description="Helical" evidence="2">
    <location>
        <begin position="21"/>
        <end position="43"/>
    </location>
</feature>
<feature type="transmembrane region" description="Helical" evidence="2">
    <location>
        <begin position="63"/>
        <end position="89"/>
    </location>
</feature>
<evidence type="ECO:0000256" key="2">
    <source>
        <dbReference type="SAM" id="Phobius"/>
    </source>
</evidence>
<feature type="compositionally biased region" description="Polar residues" evidence="1">
    <location>
        <begin position="247"/>
        <end position="258"/>
    </location>
</feature>
<feature type="region of interest" description="Disordered" evidence="1">
    <location>
        <begin position="238"/>
        <end position="258"/>
    </location>
</feature>
<reference evidence="3" key="1">
    <citation type="submission" date="2021-02" db="EMBL/GenBank/DDBJ databases">
        <authorList>
            <person name="Nowell W R."/>
        </authorList>
    </citation>
    <scope>NUCLEOTIDE SEQUENCE</scope>
</reference>
<name>A0A814FG79_ADIRI</name>
<dbReference type="InterPro" id="IPR036719">
    <property type="entry name" value="Neuro-gated_channel_TM_sf"/>
</dbReference>
<feature type="region of interest" description="Disordered" evidence="1">
    <location>
        <begin position="185"/>
        <end position="204"/>
    </location>
</feature>
<evidence type="ECO:0000313" key="3">
    <source>
        <dbReference type="EMBL" id="CAF0981384.1"/>
    </source>
</evidence>
<feature type="transmembrane region" description="Helical" evidence="2">
    <location>
        <begin position="144"/>
        <end position="168"/>
    </location>
</feature>
<comment type="caution">
    <text evidence="3">The sequence shown here is derived from an EMBL/GenBank/DDBJ whole genome shotgun (WGS) entry which is preliminary data.</text>
</comment>
<keyword evidence="2" id="KW-0812">Transmembrane</keyword>
<dbReference type="GO" id="GO:0016020">
    <property type="term" value="C:membrane"/>
    <property type="evidence" value="ECO:0007669"/>
    <property type="project" value="InterPro"/>
</dbReference>
<dbReference type="AlphaFoldDB" id="A0A814FG79"/>
<feature type="transmembrane region" description="Helical" evidence="2">
    <location>
        <begin position="96"/>
        <end position="124"/>
    </location>
</feature>
<organism evidence="3 4">
    <name type="scientific">Adineta ricciae</name>
    <name type="common">Rotifer</name>
    <dbReference type="NCBI Taxonomy" id="249248"/>
    <lineage>
        <taxon>Eukaryota</taxon>
        <taxon>Metazoa</taxon>
        <taxon>Spiralia</taxon>
        <taxon>Gnathifera</taxon>
        <taxon>Rotifera</taxon>
        <taxon>Eurotatoria</taxon>
        <taxon>Bdelloidea</taxon>
        <taxon>Adinetida</taxon>
        <taxon>Adinetidae</taxon>
        <taxon>Adineta</taxon>
    </lineage>
</organism>